<keyword evidence="1" id="KW-0175">Coiled coil</keyword>
<accession>A0A0D0BG39</accession>
<evidence type="ECO:0000313" key="4">
    <source>
        <dbReference type="Proteomes" id="UP000053593"/>
    </source>
</evidence>
<gene>
    <name evidence="3" type="ORF">GYMLUDRAFT_41735</name>
</gene>
<evidence type="ECO:0000256" key="1">
    <source>
        <dbReference type="SAM" id="Coils"/>
    </source>
</evidence>
<dbReference type="EMBL" id="KN834766">
    <property type="protein sequence ID" value="KIK62870.1"/>
    <property type="molecule type" value="Genomic_DNA"/>
</dbReference>
<feature type="compositionally biased region" description="Polar residues" evidence="2">
    <location>
        <begin position="1"/>
        <end position="15"/>
    </location>
</feature>
<reference evidence="3 4" key="1">
    <citation type="submission" date="2014-04" db="EMBL/GenBank/DDBJ databases">
        <title>Evolutionary Origins and Diversification of the Mycorrhizal Mutualists.</title>
        <authorList>
            <consortium name="DOE Joint Genome Institute"/>
            <consortium name="Mycorrhizal Genomics Consortium"/>
            <person name="Kohler A."/>
            <person name="Kuo A."/>
            <person name="Nagy L.G."/>
            <person name="Floudas D."/>
            <person name="Copeland A."/>
            <person name="Barry K.W."/>
            <person name="Cichocki N."/>
            <person name="Veneault-Fourrey C."/>
            <person name="LaButti K."/>
            <person name="Lindquist E.A."/>
            <person name="Lipzen A."/>
            <person name="Lundell T."/>
            <person name="Morin E."/>
            <person name="Murat C."/>
            <person name="Riley R."/>
            <person name="Ohm R."/>
            <person name="Sun H."/>
            <person name="Tunlid A."/>
            <person name="Henrissat B."/>
            <person name="Grigoriev I.V."/>
            <person name="Hibbett D.S."/>
            <person name="Martin F."/>
        </authorList>
    </citation>
    <scope>NUCLEOTIDE SEQUENCE [LARGE SCALE GENOMIC DNA]</scope>
    <source>
        <strain evidence="3 4">FD-317 M1</strain>
    </source>
</reference>
<dbReference type="AlphaFoldDB" id="A0A0D0BG39"/>
<dbReference type="Proteomes" id="UP000053593">
    <property type="component" value="Unassembled WGS sequence"/>
</dbReference>
<keyword evidence="4" id="KW-1185">Reference proteome</keyword>
<sequence length="145" mass="16181">MSNRLLSSNNTSESDIQPPPTLIQVAERDQTTLRHVRALNSGESVADPTSVVVQEEAEQLLTKNVTDSARVLQDHERAIDILKEDIAKLKGNMSLFEPIFAMLLTERFSDHEDILRDLRKAIEGLKESTDELEADSAVFEAIHGN</sequence>
<dbReference type="HOGENOM" id="CLU_149475_0_0_1"/>
<evidence type="ECO:0000256" key="2">
    <source>
        <dbReference type="SAM" id="MobiDB-lite"/>
    </source>
</evidence>
<proteinExistence type="predicted"/>
<name>A0A0D0BG39_9AGAR</name>
<protein>
    <submittedName>
        <fullName evidence="3">Uncharacterized protein</fullName>
    </submittedName>
</protein>
<feature type="coiled-coil region" evidence="1">
    <location>
        <begin position="72"/>
        <end position="135"/>
    </location>
</feature>
<organism evidence="3 4">
    <name type="scientific">Collybiopsis luxurians FD-317 M1</name>
    <dbReference type="NCBI Taxonomy" id="944289"/>
    <lineage>
        <taxon>Eukaryota</taxon>
        <taxon>Fungi</taxon>
        <taxon>Dikarya</taxon>
        <taxon>Basidiomycota</taxon>
        <taxon>Agaricomycotina</taxon>
        <taxon>Agaricomycetes</taxon>
        <taxon>Agaricomycetidae</taxon>
        <taxon>Agaricales</taxon>
        <taxon>Marasmiineae</taxon>
        <taxon>Omphalotaceae</taxon>
        <taxon>Collybiopsis</taxon>
        <taxon>Collybiopsis luxurians</taxon>
    </lineage>
</organism>
<evidence type="ECO:0000313" key="3">
    <source>
        <dbReference type="EMBL" id="KIK62870.1"/>
    </source>
</evidence>
<feature type="region of interest" description="Disordered" evidence="2">
    <location>
        <begin position="1"/>
        <end position="20"/>
    </location>
</feature>